<dbReference type="RefSeq" id="WP_203792366.1">
    <property type="nucleotide sequence ID" value="NZ_BAAAQE010000090.1"/>
</dbReference>
<protein>
    <submittedName>
        <fullName evidence="1">Uncharacterized protein</fullName>
    </submittedName>
</protein>
<reference evidence="1 2" key="1">
    <citation type="submission" date="2021-01" db="EMBL/GenBank/DDBJ databases">
        <title>Whole genome shotgun sequence of Actinoplanes couchii NBRC 106145.</title>
        <authorList>
            <person name="Komaki H."/>
            <person name="Tamura T."/>
        </authorList>
    </citation>
    <scope>NUCLEOTIDE SEQUENCE [LARGE SCALE GENOMIC DNA]</scope>
    <source>
        <strain evidence="1 2">NBRC 106145</strain>
    </source>
</reference>
<evidence type="ECO:0000313" key="2">
    <source>
        <dbReference type="Proteomes" id="UP000612282"/>
    </source>
</evidence>
<dbReference type="Proteomes" id="UP000612282">
    <property type="component" value="Unassembled WGS sequence"/>
</dbReference>
<accession>A0ABQ3WZE3</accession>
<keyword evidence="2" id="KW-1185">Reference proteome</keyword>
<comment type="caution">
    <text evidence="1">The sequence shown here is derived from an EMBL/GenBank/DDBJ whole genome shotgun (WGS) entry which is preliminary data.</text>
</comment>
<evidence type="ECO:0000313" key="1">
    <source>
        <dbReference type="EMBL" id="GID51646.1"/>
    </source>
</evidence>
<sequence length="107" mass="11900">MAEELTVALEALRADSDLWDGVSSTLGRAQFSVEGLTLTYSQLSWAGESSNLIDTYTRLQRHIADLLGQGSRNYLDLSVSLDKIALAYETNNEKAAKDFDDLWEPNE</sequence>
<name>A0ABQ3WZE3_9ACTN</name>
<proteinExistence type="predicted"/>
<gene>
    <name evidence="1" type="ORF">Aco03nite_000500</name>
</gene>
<dbReference type="EMBL" id="BOMG01000003">
    <property type="protein sequence ID" value="GID51646.1"/>
    <property type="molecule type" value="Genomic_DNA"/>
</dbReference>
<organism evidence="1 2">
    <name type="scientific">Actinoplanes couchii</name>
    <dbReference type="NCBI Taxonomy" id="403638"/>
    <lineage>
        <taxon>Bacteria</taxon>
        <taxon>Bacillati</taxon>
        <taxon>Actinomycetota</taxon>
        <taxon>Actinomycetes</taxon>
        <taxon>Micromonosporales</taxon>
        <taxon>Micromonosporaceae</taxon>
        <taxon>Actinoplanes</taxon>
    </lineage>
</organism>